<dbReference type="EMBL" id="PIPW01000006">
    <property type="protein sequence ID" value="RUO51263.1"/>
    <property type="molecule type" value="Genomic_DNA"/>
</dbReference>
<dbReference type="RefSeq" id="WP_126764592.1">
    <property type="nucleotide sequence ID" value="NZ_JBHLTZ010000005.1"/>
</dbReference>
<comment type="caution">
    <text evidence="2">The sequence shown here is derived from an EMBL/GenBank/DDBJ whole genome shotgun (WGS) entry which is preliminary data.</text>
</comment>
<gene>
    <name evidence="2" type="ORF">CWI69_12105</name>
</gene>
<accession>A0A432XRH5</accession>
<organism evidence="2 3">
    <name type="scientific">Pseudidiomarina halophila</name>
    <dbReference type="NCBI Taxonomy" id="1449799"/>
    <lineage>
        <taxon>Bacteria</taxon>
        <taxon>Pseudomonadati</taxon>
        <taxon>Pseudomonadota</taxon>
        <taxon>Gammaproteobacteria</taxon>
        <taxon>Alteromonadales</taxon>
        <taxon>Idiomarinaceae</taxon>
        <taxon>Pseudidiomarina</taxon>
    </lineage>
</organism>
<reference evidence="3" key="1">
    <citation type="journal article" date="2018" name="Front. Microbiol.">
        <title>Genome-Based Analysis Reveals the Taxonomy and Diversity of the Family Idiomarinaceae.</title>
        <authorList>
            <person name="Liu Y."/>
            <person name="Lai Q."/>
            <person name="Shao Z."/>
        </authorList>
    </citation>
    <scope>NUCLEOTIDE SEQUENCE [LARGE SCALE GENOMIC DNA]</scope>
    <source>
        <strain evidence="3">BH195</strain>
    </source>
</reference>
<evidence type="ECO:0000256" key="1">
    <source>
        <dbReference type="SAM" id="Phobius"/>
    </source>
</evidence>
<proteinExistence type="predicted"/>
<keyword evidence="3" id="KW-1185">Reference proteome</keyword>
<evidence type="ECO:0000313" key="3">
    <source>
        <dbReference type="Proteomes" id="UP000287198"/>
    </source>
</evidence>
<keyword evidence="1" id="KW-1133">Transmembrane helix</keyword>
<feature type="transmembrane region" description="Helical" evidence="1">
    <location>
        <begin position="9"/>
        <end position="29"/>
    </location>
</feature>
<dbReference type="Proteomes" id="UP000287198">
    <property type="component" value="Unassembled WGS sequence"/>
</dbReference>
<sequence length="163" mass="18923">MRMFYYLKVFFFSFEFAFLVLCLIVYMVSHGFFSQYFPLSSLNDEAIQWVMLFPIGITVWTLKEGVGVLFPSEKKEKVLHEWPDYWKLKIHFDVGISNSIFFTIPCIIVWLLDALSTLVGAWIFAGFAGALSINAFSFYAARISLRSALIRLDDDNNYDNHVK</sequence>
<protein>
    <submittedName>
        <fullName evidence="2">Uncharacterized protein</fullName>
    </submittedName>
</protein>
<dbReference type="AlphaFoldDB" id="A0A432XRH5"/>
<feature type="transmembrane region" description="Helical" evidence="1">
    <location>
        <begin position="90"/>
        <end position="112"/>
    </location>
</feature>
<dbReference type="OrthoDB" id="6237308at2"/>
<feature type="transmembrane region" description="Helical" evidence="1">
    <location>
        <begin position="118"/>
        <end position="141"/>
    </location>
</feature>
<feature type="transmembrane region" description="Helical" evidence="1">
    <location>
        <begin position="49"/>
        <end position="70"/>
    </location>
</feature>
<name>A0A432XRH5_9GAMM</name>
<keyword evidence="1" id="KW-0812">Transmembrane</keyword>
<keyword evidence="1" id="KW-0472">Membrane</keyword>
<evidence type="ECO:0000313" key="2">
    <source>
        <dbReference type="EMBL" id="RUO51263.1"/>
    </source>
</evidence>